<reference evidence="2 3" key="1">
    <citation type="submission" date="2016-10" db="EMBL/GenBank/DDBJ databases">
        <authorList>
            <person name="de Groot N.N."/>
        </authorList>
    </citation>
    <scope>NUCLEOTIDE SEQUENCE [LARGE SCALE GENOMIC DNA]</scope>
    <source>
        <strain evidence="2 3">ATCC BAA-466</strain>
    </source>
</reference>
<dbReference type="AlphaFoldDB" id="A0A1G7TJ14"/>
<dbReference type="STRING" id="120956.SAMN05421791_10638"/>
<organism evidence="2 3">
    <name type="scientific">Facklamia miroungae</name>
    <dbReference type="NCBI Taxonomy" id="120956"/>
    <lineage>
        <taxon>Bacteria</taxon>
        <taxon>Bacillati</taxon>
        <taxon>Bacillota</taxon>
        <taxon>Bacilli</taxon>
        <taxon>Lactobacillales</taxon>
        <taxon>Aerococcaceae</taxon>
        <taxon>Facklamia</taxon>
    </lineage>
</organism>
<name>A0A1G7TJ14_9LACT</name>
<feature type="domain" description="D-alanyl-D-alanine carboxypeptidase-like core" evidence="1">
    <location>
        <begin position="91"/>
        <end position="227"/>
    </location>
</feature>
<dbReference type="OrthoDB" id="9792074at2"/>
<dbReference type="PANTHER" id="PTHR34385">
    <property type="entry name" value="D-ALANYL-D-ALANINE CARBOXYPEPTIDASE"/>
    <property type="match status" value="1"/>
</dbReference>
<evidence type="ECO:0000313" key="3">
    <source>
        <dbReference type="Proteomes" id="UP000199708"/>
    </source>
</evidence>
<proteinExistence type="predicted"/>
<evidence type="ECO:0000313" key="2">
    <source>
        <dbReference type="EMBL" id="SDG35317.1"/>
    </source>
</evidence>
<dbReference type="InterPro" id="IPR052179">
    <property type="entry name" value="DD-CPase-like"/>
</dbReference>
<keyword evidence="2" id="KW-0121">Carboxypeptidase</keyword>
<dbReference type="Pfam" id="PF02557">
    <property type="entry name" value="VanY"/>
    <property type="match status" value="1"/>
</dbReference>
<dbReference type="InterPro" id="IPR058193">
    <property type="entry name" value="VanY/YodJ_core_dom"/>
</dbReference>
<dbReference type="Proteomes" id="UP000199708">
    <property type="component" value="Unassembled WGS sequence"/>
</dbReference>
<accession>A0A1G7TJ14</accession>
<dbReference type="Gene3D" id="3.30.1380.10">
    <property type="match status" value="1"/>
</dbReference>
<keyword evidence="2" id="KW-0378">Hydrolase</keyword>
<gene>
    <name evidence="2" type="ORF">SAMN05421791_10638</name>
</gene>
<protein>
    <submittedName>
        <fullName evidence="2">D-alanyl-D-alanine carboxypeptidase</fullName>
    </submittedName>
</protein>
<evidence type="ECO:0000259" key="1">
    <source>
        <dbReference type="Pfam" id="PF02557"/>
    </source>
</evidence>
<dbReference type="InterPro" id="IPR009045">
    <property type="entry name" value="Zn_M74/Hedgehog-like"/>
</dbReference>
<keyword evidence="3" id="KW-1185">Reference proteome</keyword>
<keyword evidence="2" id="KW-0645">Protease</keyword>
<dbReference type="RefSeq" id="WP_090290050.1">
    <property type="nucleotide sequence ID" value="NZ_FNCK01000006.1"/>
</dbReference>
<dbReference type="InterPro" id="IPR003709">
    <property type="entry name" value="VanY-like_core_dom"/>
</dbReference>
<dbReference type="SUPFAM" id="SSF55166">
    <property type="entry name" value="Hedgehog/DD-peptidase"/>
    <property type="match status" value="1"/>
</dbReference>
<dbReference type="CDD" id="cd14852">
    <property type="entry name" value="LD-carboxypeptidase"/>
    <property type="match status" value="1"/>
</dbReference>
<dbReference type="GO" id="GO:0006508">
    <property type="term" value="P:proteolysis"/>
    <property type="evidence" value="ECO:0007669"/>
    <property type="project" value="InterPro"/>
</dbReference>
<dbReference type="GO" id="GO:0004180">
    <property type="term" value="F:carboxypeptidase activity"/>
    <property type="evidence" value="ECO:0007669"/>
    <property type="project" value="UniProtKB-KW"/>
</dbReference>
<dbReference type="PANTHER" id="PTHR34385:SF1">
    <property type="entry name" value="PEPTIDOGLYCAN L-ALANYL-D-GLUTAMATE ENDOPEPTIDASE CWLK"/>
    <property type="match status" value="1"/>
</dbReference>
<sequence length="293" mass="33125">MKLKKILLALLLVVIFSIHKVHAMTEYVLPNINEVEASQTHLDSEQLLELLPKNADSNDPFLALVNPLNPANIQKPVDLITSNEGIPYAASIEKELNQLLQAGEESGYHFTIISGYRTSNQQADLESTRKQSLLASGYSEAEASHLTNLYTAPANATEHMTGLAIDILGQDWTTIGGGLTEHYSEVGSAQWLANYAANYGFILRYPREKTEVTTFNFEPWHFRYVGKEHAQFMMKHGLALEEYLALIYERDKQLEMEKMSQIADKQAVLKAREWLEEQSKVINDLFETIPPKK</sequence>
<dbReference type="EMBL" id="FNCK01000006">
    <property type="protein sequence ID" value="SDG35317.1"/>
    <property type="molecule type" value="Genomic_DNA"/>
</dbReference>